<feature type="region of interest" description="Disordered" evidence="7">
    <location>
        <begin position="495"/>
        <end position="536"/>
    </location>
</feature>
<dbReference type="Pfam" id="PF05285">
    <property type="entry name" value="SDA1_dom"/>
    <property type="match status" value="1"/>
</dbReference>
<evidence type="ECO:0000256" key="7">
    <source>
        <dbReference type="SAM" id="MobiDB-lite"/>
    </source>
</evidence>
<feature type="compositionally biased region" description="Acidic residues" evidence="7">
    <location>
        <begin position="512"/>
        <end position="525"/>
    </location>
</feature>
<sequence length="673" mass="75228">AAVLPTNLLSLQNLLKRDPPSYKEEFLQQLNHYTTTLEIFKQSPAQPNHKFGELITFIAQVSICFPAETAVFPDDLAYLLTKHHAVLDPDLREKIVQNLVLLRNKGVISSISLIKTFIPILSASNSKALRAQIYEAILSAIKTENAKAKNASLNKTVQSILFDMVNHESSGVWAIRLTKELWAKNIWSGDARVAEICKIAALSLHTKVMLGGLYFFMGVEQEEEDSDEEGPDLRQMQHAAGVNKTSKARAQKVRKAIVAENKRKKQPKQGSVNFSALQILHDPQSFAEKLYSVHLASKRPLSFDHKMLVMALLSRLLGYHKLTVLPFYSFLSKWISPHQRDVTKILASLAGAVHEFVPPEIISPSIKKIANEFVTTGVSPEVVCAGLNSIREICSRNPLAMDETLLQDLTEYKGSKDKGVMMASRSLITLYRDVAPEMLAKKDRGKSASIGLAAGTSEGTQFGVERNVTRGIDGLELLEEHYAHEEPEDAWDDFEVESEEDEADGGWINVESDGEIDFSSDDDEEKEKPVPVPKPVGESIASQRILTPADFKKLAELRAAAPGKQTHHSLSVKRKEDEDDFIDAAQIEGPRKRIKADREGRMATVLEGREGREKFGSRKGGRTEEGRSTTNKEKARKKNFLMVKHRKDIQGKSMKKLTIKRKELKAHIERGKR</sequence>
<protein>
    <recommendedName>
        <fullName evidence="6">Protein SDA1</fullName>
    </recommendedName>
</protein>
<organism evidence="11 12">
    <name type="scientific">Protomyces lactucae-debilis</name>
    <dbReference type="NCBI Taxonomy" id="2754530"/>
    <lineage>
        <taxon>Eukaryota</taxon>
        <taxon>Fungi</taxon>
        <taxon>Dikarya</taxon>
        <taxon>Ascomycota</taxon>
        <taxon>Taphrinomycotina</taxon>
        <taxon>Taphrinomycetes</taxon>
        <taxon>Taphrinales</taxon>
        <taxon>Protomycetaceae</taxon>
        <taxon>Protomyces</taxon>
    </lineage>
</organism>
<keyword evidence="2 6" id="KW-0813">Transport</keyword>
<dbReference type="PANTHER" id="PTHR12730">
    <property type="entry name" value="HSDA/SDA1-RELATED"/>
    <property type="match status" value="1"/>
</dbReference>
<proteinExistence type="inferred from homology"/>
<comment type="similarity">
    <text evidence="1 6">Belongs to the SDA1 family.</text>
</comment>
<dbReference type="EMBL" id="MCFI01000001">
    <property type="protein sequence ID" value="ORY87901.1"/>
    <property type="molecule type" value="Genomic_DNA"/>
</dbReference>
<dbReference type="InterPro" id="IPR016024">
    <property type="entry name" value="ARM-type_fold"/>
</dbReference>
<dbReference type="InterPro" id="IPR012977">
    <property type="entry name" value="SDA1_N"/>
</dbReference>
<reference evidence="11 12" key="1">
    <citation type="submission" date="2016-07" db="EMBL/GenBank/DDBJ databases">
        <title>Pervasive Adenine N6-methylation of Active Genes in Fungi.</title>
        <authorList>
            <consortium name="DOE Joint Genome Institute"/>
            <person name="Mondo S.J."/>
            <person name="Dannebaum R.O."/>
            <person name="Kuo R.C."/>
            <person name="Labutti K."/>
            <person name="Haridas S."/>
            <person name="Kuo A."/>
            <person name="Salamov A."/>
            <person name="Ahrendt S.R."/>
            <person name="Lipzen A."/>
            <person name="Sullivan W."/>
            <person name="Andreopoulos W.B."/>
            <person name="Clum A."/>
            <person name="Lindquist E."/>
            <person name="Daum C."/>
            <person name="Ramamoorthy G.K."/>
            <person name="Gryganskyi A."/>
            <person name="Culley D."/>
            <person name="Magnuson J.K."/>
            <person name="James T.Y."/>
            <person name="O'Malley M.A."/>
            <person name="Stajich J.E."/>
            <person name="Spatafora J.W."/>
            <person name="Visel A."/>
            <person name="Grigoriev I.V."/>
        </authorList>
    </citation>
    <scope>NUCLEOTIDE SEQUENCE [LARGE SCALE GENOMIC DNA]</scope>
    <source>
        <strain evidence="11 12">12-1054</strain>
    </source>
</reference>
<dbReference type="OrthoDB" id="2196187at2759"/>
<comment type="subcellular location">
    <subcellularLocation>
        <location evidence="6">Nucleus</location>
        <location evidence="6">Nucleolus</location>
    </subcellularLocation>
</comment>
<dbReference type="GO" id="GO:0042273">
    <property type="term" value="P:ribosomal large subunit biogenesis"/>
    <property type="evidence" value="ECO:0007669"/>
    <property type="project" value="UniProtKB-UniRule"/>
</dbReference>
<dbReference type="GO" id="GO:0000055">
    <property type="term" value="P:ribosomal large subunit export from nucleus"/>
    <property type="evidence" value="ECO:0007669"/>
    <property type="project" value="UniProtKB-UniRule"/>
</dbReference>
<keyword evidence="5 6" id="KW-0539">Nucleus</keyword>
<feature type="non-terminal residue" evidence="11">
    <location>
        <position position="673"/>
    </location>
</feature>
<dbReference type="SUPFAM" id="SSF48371">
    <property type="entry name" value="ARM repeat"/>
    <property type="match status" value="1"/>
</dbReference>
<evidence type="ECO:0000256" key="5">
    <source>
        <dbReference type="ARBA" id="ARBA00023242"/>
    </source>
</evidence>
<keyword evidence="3 6" id="KW-0690">Ribosome biogenesis</keyword>
<evidence type="ECO:0000256" key="3">
    <source>
        <dbReference type="ARBA" id="ARBA00022517"/>
    </source>
</evidence>
<evidence type="ECO:0000259" key="10">
    <source>
        <dbReference type="Pfam" id="PF21638"/>
    </source>
</evidence>
<dbReference type="GO" id="GO:0015031">
    <property type="term" value="P:protein transport"/>
    <property type="evidence" value="ECO:0007669"/>
    <property type="project" value="UniProtKB-KW"/>
</dbReference>
<evidence type="ECO:0000256" key="2">
    <source>
        <dbReference type="ARBA" id="ARBA00022448"/>
    </source>
</evidence>
<comment type="function">
    <text evidence="6">Required for 60S pre-ribosomal subunits export to the cytoplasm.</text>
</comment>
<feature type="region of interest" description="Disordered" evidence="7">
    <location>
        <begin position="608"/>
        <end position="636"/>
    </location>
</feature>
<comment type="caution">
    <text evidence="11">The sequence shown here is derived from an EMBL/GenBank/DDBJ whole genome shotgun (WGS) entry which is preliminary data.</text>
</comment>
<dbReference type="Proteomes" id="UP000193685">
    <property type="component" value="Unassembled WGS sequence"/>
</dbReference>
<keyword evidence="4 6" id="KW-0653">Protein transport</keyword>
<evidence type="ECO:0000256" key="6">
    <source>
        <dbReference type="RuleBase" id="RU365057"/>
    </source>
</evidence>
<dbReference type="Pfam" id="PF21638">
    <property type="entry name" value="SDA1_C"/>
    <property type="match status" value="1"/>
</dbReference>
<feature type="non-terminal residue" evidence="11">
    <location>
        <position position="1"/>
    </location>
</feature>
<evidence type="ECO:0000256" key="4">
    <source>
        <dbReference type="ARBA" id="ARBA00022927"/>
    </source>
</evidence>
<dbReference type="GeneID" id="63783698"/>
<gene>
    <name evidence="11" type="ORF">BCR37DRAFT_333434</name>
</gene>
<keyword evidence="12" id="KW-1185">Reference proteome</keyword>
<name>A0A1Y2FV62_PROLT</name>
<accession>A0A1Y2FV62</accession>
<feature type="compositionally biased region" description="Basic and acidic residues" evidence="7">
    <location>
        <begin position="608"/>
        <end position="633"/>
    </location>
</feature>
<evidence type="ECO:0000259" key="9">
    <source>
        <dbReference type="Pfam" id="PF08158"/>
    </source>
</evidence>
<dbReference type="GO" id="GO:0005730">
    <property type="term" value="C:nucleolus"/>
    <property type="evidence" value="ECO:0007669"/>
    <property type="project" value="UniProtKB-SubCell"/>
</dbReference>
<dbReference type="AlphaFoldDB" id="A0A1Y2FV62"/>
<evidence type="ECO:0000256" key="1">
    <source>
        <dbReference type="ARBA" id="ARBA00005783"/>
    </source>
</evidence>
<dbReference type="PANTHER" id="PTHR12730:SF0">
    <property type="entry name" value="PROTEIN SDA1 HOMOLOG"/>
    <property type="match status" value="1"/>
</dbReference>
<dbReference type="InterPro" id="IPR007949">
    <property type="entry name" value="SDA1_MD"/>
</dbReference>
<dbReference type="InterPro" id="IPR048292">
    <property type="entry name" value="SDA1_C"/>
</dbReference>
<evidence type="ECO:0000259" key="8">
    <source>
        <dbReference type="Pfam" id="PF05285"/>
    </source>
</evidence>
<dbReference type="Pfam" id="PF08158">
    <property type="entry name" value="SDA1_HEAT"/>
    <property type="match status" value="1"/>
</dbReference>
<evidence type="ECO:0000313" key="12">
    <source>
        <dbReference type="Proteomes" id="UP000193685"/>
    </source>
</evidence>
<dbReference type="STRING" id="56484.A0A1Y2FV62"/>
<dbReference type="OMA" id="AMYKTYK"/>
<evidence type="ECO:0000313" key="11">
    <source>
        <dbReference type="EMBL" id="ORY87901.1"/>
    </source>
</evidence>
<feature type="compositionally biased region" description="Acidic residues" evidence="7">
    <location>
        <begin position="495"/>
        <end position="504"/>
    </location>
</feature>
<feature type="domain" description="SDA1 middle" evidence="8">
    <location>
        <begin position="539"/>
        <end position="608"/>
    </location>
</feature>
<dbReference type="InterPro" id="IPR027312">
    <property type="entry name" value="Sda1"/>
</dbReference>
<feature type="domain" description="SDA1 N-terminal" evidence="9">
    <location>
        <begin position="57"/>
        <end position="416"/>
    </location>
</feature>
<dbReference type="RefSeq" id="XP_040728396.1">
    <property type="nucleotide sequence ID" value="XM_040867099.1"/>
</dbReference>
<feature type="domain" description="SDA1 C-terminal" evidence="10">
    <location>
        <begin position="628"/>
        <end position="673"/>
    </location>
</feature>